<name>A0AAE1MR64_9FABA</name>
<dbReference type="CDD" id="cd09272">
    <property type="entry name" value="RNase_HI_RT_Ty1"/>
    <property type="match status" value="1"/>
</dbReference>
<accession>A0AAE1MR64</accession>
<keyword evidence="2" id="KW-1185">Reference proteome</keyword>
<evidence type="ECO:0000313" key="1">
    <source>
        <dbReference type="EMBL" id="KAK4269831.1"/>
    </source>
</evidence>
<reference evidence="1" key="1">
    <citation type="submission" date="2023-10" db="EMBL/GenBank/DDBJ databases">
        <title>Chromosome-level genome of the transformable northern wattle, Acacia crassicarpa.</title>
        <authorList>
            <person name="Massaro I."/>
            <person name="Sinha N.R."/>
            <person name="Poethig S."/>
            <person name="Leichty A.R."/>
        </authorList>
    </citation>
    <scope>NUCLEOTIDE SEQUENCE</scope>
    <source>
        <strain evidence="1">Acra3RX</strain>
        <tissue evidence="1">Leaf</tissue>
    </source>
</reference>
<dbReference type="PANTHER" id="PTHR11439:SF470">
    <property type="entry name" value="CYSTEINE-RICH RLK (RECEPTOR-LIKE PROTEIN KINASE) 8"/>
    <property type="match status" value="1"/>
</dbReference>
<evidence type="ECO:0000313" key="2">
    <source>
        <dbReference type="Proteomes" id="UP001293593"/>
    </source>
</evidence>
<dbReference type="AlphaFoldDB" id="A0AAE1MR64"/>
<dbReference type="EMBL" id="JAWXYG010000006">
    <property type="protein sequence ID" value="KAK4269831.1"/>
    <property type="molecule type" value="Genomic_DNA"/>
</dbReference>
<gene>
    <name evidence="1" type="ORF">QN277_022938</name>
</gene>
<dbReference type="PANTHER" id="PTHR11439">
    <property type="entry name" value="GAG-POL-RELATED RETROTRANSPOSON"/>
    <property type="match status" value="1"/>
</dbReference>
<proteinExistence type="predicted"/>
<organism evidence="1 2">
    <name type="scientific">Acacia crassicarpa</name>
    <name type="common">northern wattle</name>
    <dbReference type="NCBI Taxonomy" id="499986"/>
    <lineage>
        <taxon>Eukaryota</taxon>
        <taxon>Viridiplantae</taxon>
        <taxon>Streptophyta</taxon>
        <taxon>Embryophyta</taxon>
        <taxon>Tracheophyta</taxon>
        <taxon>Spermatophyta</taxon>
        <taxon>Magnoliopsida</taxon>
        <taxon>eudicotyledons</taxon>
        <taxon>Gunneridae</taxon>
        <taxon>Pentapetalae</taxon>
        <taxon>rosids</taxon>
        <taxon>fabids</taxon>
        <taxon>Fabales</taxon>
        <taxon>Fabaceae</taxon>
        <taxon>Caesalpinioideae</taxon>
        <taxon>mimosoid clade</taxon>
        <taxon>Acacieae</taxon>
        <taxon>Acacia</taxon>
    </lineage>
</organism>
<comment type="caution">
    <text evidence="1">The sequence shown here is derived from an EMBL/GenBank/DDBJ whole genome shotgun (WGS) entry which is preliminary data.</text>
</comment>
<protein>
    <recommendedName>
        <fullName evidence="3">Copia protein</fullName>
    </recommendedName>
</protein>
<sequence>MATSEIVWALGLLRDLQIPQIGPVPIYYDNIAAIHIAANPVFHERTKHIKVDCHFIRDKWKEKVIDLVHIRSHEQEADLLTKSVSGDVQCKLLSKLGSVNIFAPLT</sequence>
<evidence type="ECO:0008006" key="3">
    <source>
        <dbReference type="Google" id="ProtNLM"/>
    </source>
</evidence>
<dbReference type="Proteomes" id="UP001293593">
    <property type="component" value="Unassembled WGS sequence"/>
</dbReference>